<protein>
    <submittedName>
        <fullName evidence="2">Uncharacterized protein</fullName>
    </submittedName>
</protein>
<organism evidence="2 3">
    <name type="scientific">Pleurodeles waltl</name>
    <name type="common">Iberian ribbed newt</name>
    <dbReference type="NCBI Taxonomy" id="8319"/>
    <lineage>
        <taxon>Eukaryota</taxon>
        <taxon>Metazoa</taxon>
        <taxon>Chordata</taxon>
        <taxon>Craniata</taxon>
        <taxon>Vertebrata</taxon>
        <taxon>Euteleostomi</taxon>
        <taxon>Amphibia</taxon>
        <taxon>Batrachia</taxon>
        <taxon>Caudata</taxon>
        <taxon>Salamandroidea</taxon>
        <taxon>Salamandridae</taxon>
        <taxon>Pleurodelinae</taxon>
        <taxon>Pleurodeles</taxon>
    </lineage>
</organism>
<evidence type="ECO:0000313" key="3">
    <source>
        <dbReference type="Proteomes" id="UP001066276"/>
    </source>
</evidence>
<sequence length="69" mass="7312">MLPRGLNPLTGGAGTPKPNIRKRARIQSPKWPLHLARSHSSIMYVAWSPGPAAVRVTASGVHGGEPGHQ</sequence>
<feature type="region of interest" description="Disordered" evidence="1">
    <location>
        <begin position="1"/>
        <end position="23"/>
    </location>
</feature>
<dbReference type="EMBL" id="JANPWB010000015">
    <property type="protein sequence ID" value="KAJ1088595.1"/>
    <property type="molecule type" value="Genomic_DNA"/>
</dbReference>
<dbReference type="Proteomes" id="UP001066276">
    <property type="component" value="Chromosome 11"/>
</dbReference>
<keyword evidence="3" id="KW-1185">Reference proteome</keyword>
<evidence type="ECO:0000313" key="2">
    <source>
        <dbReference type="EMBL" id="KAJ1088595.1"/>
    </source>
</evidence>
<dbReference type="AlphaFoldDB" id="A0AAV7LMF6"/>
<reference evidence="2" key="1">
    <citation type="journal article" date="2022" name="bioRxiv">
        <title>Sequencing and chromosome-scale assembly of the giantPleurodeles waltlgenome.</title>
        <authorList>
            <person name="Brown T."/>
            <person name="Elewa A."/>
            <person name="Iarovenko S."/>
            <person name="Subramanian E."/>
            <person name="Araus A.J."/>
            <person name="Petzold A."/>
            <person name="Susuki M."/>
            <person name="Suzuki K.-i.T."/>
            <person name="Hayashi T."/>
            <person name="Toyoda A."/>
            <person name="Oliveira C."/>
            <person name="Osipova E."/>
            <person name="Leigh N.D."/>
            <person name="Simon A."/>
            <person name="Yun M.H."/>
        </authorList>
    </citation>
    <scope>NUCLEOTIDE SEQUENCE</scope>
    <source>
        <strain evidence="2">20211129_DDA</strain>
        <tissue evidence="2">Liver</tissue>
    </source>
</reference>
<gene>
    <name evidence="2" type="ORF">NDU88_001752</name>
</gene>
<name>A0AAV7LMF6_PLEWA</name>
<proteinExistence type="predicted"/>
<comment type="caution">
    <text evidence="2">The sequence shown here is derived from an EMBL/GenBank/DDBJ whole genome shotgun (WGS) entry which is preliminary data.</text>
</comment>
<accession>A0AAV7LMF6</accession>
<evidence type="ECO:0000256" key="1">
    <source>
        <dbReference type="SAM" id="MobiDB-lite"/>
    </source>
</evidence>